<keyword evidence="1" id="KW-0732">Signal</keyword>
<protein>
    <submittedName>
        <fullName evidence="2">Uncharacterized protein</fullName>
    </submittedName>
</protein>
<dbReference type="Proteomes" id="UP000563094">
    <property type="component" value="Unassembled WGS sequence"/>
</dbReference>
<dbReference type="AlphaFoldDB" id="A0A839GWG0"/>
<evidence type="ECO:0000313" key="2">
    <source>
        <dbReference type="EMBL" id="MBA9078758.1"/>
    </source>
</evidence>
<dbReference type="EMBL" id="JACJIQ010000015">
    <property type="protein sequence ID" value="MBA9078758.1"/>
    <property type="molecule type" value="Genomic_DNA"/>
</dbReference>
<feature type="chain" id="PRO_5032986875" evidence="1">
    <location>
        <begin position="23"/>
        <end position="57"/>
    </location>
</feature>
<name>A0A839GWG0_9BACT</name>
<accession>A0A839GWG0</accession>
<proteinExistence type="predicted"/>
<organism evidence="2 3">
    <name type="scientific">Rufibacter quisquiliarum</name>
    <dbReference type="NCBI Taxonomy" id="1549639"/>
    <lineage>
        <taxon>Bacteria</taxon>
        <taxon>Pseudomonadati</taxon>
        <taxon>Bacteroidota</taxon>
        <taxon>Cytophagia</taxon>
        <taxon>Cytophagales</taxon>
        <taxon>Hymenobacteraceae</taxon>
        <taxon>Rufibacter</taxon>
    </lineage>
</organism>
<evidence type="ECO:0000313" key="3">
    <source>
        <dbReference type="Proteomes" id="UP000563094"/>
    </source>
</evidence>
<evidence type="ECO:0000256" key="1">
    <source>
        <dbReference type="SAM" id="SignalP"/>
    </source>
</evidence>
<keyword evidence="3" id="KW-1185">Reference proteome</keyword>
<feature type="signal peptide" evidence="1">
    <location>
        <begin position="1"/>
        <end position="22"/>
    </location>
</feature>
<gene>
    <name evidence="2" type="ORF">FHS90_003488</name>
</gene>
<reference evidence="2 3" key="1">
    <citation type="submission" date="2020-08" db="EMBL/GenBank/DDBJ databases">
        <title>Genomic Encyclopedia of Type Strains, Phase IV (KMG-IV): sequencing the most valuable type-strain genomes for metagenomic binning, comparative biology and taxonomic classification.</title>
        <authorList>
            <person name="Goeker M."/>
        </authorList>
    </citation>
    <scope>NUCLEOTIDE SEQUENCE [LARGE SCALE GENOMIC DNA]</scope>
    <source>
        <strain evidence="2 3">DSM 29854</strain>
    </source>
</reference>
<dbReference type="RefSeq" id="WP_182513878.1">
    <property type="nucleotide sequence ID" value="NZ_JACJIQ010000015.1"/>
</dbReference>
<comment type="caution">
    <text evidence="2">The sequence shown here is derived from an EMBL/GenBank/DDBJ whole genome shotgun (WGS) entry which is preliminary data.</text>
</comment>
<sequence length="57" mass="6700">MLKKTFLLLLLFFFFCRAKSSAQHLFDEKFKGCAFDQFALEKDSIMAEQTNKQTKKS</sequence>